<reference evidence="2 3" key="1">
    <citation type="submission" date="2024-01" db="EMBL/GenBank/DDBJ databases">
        <title>The genomes of 5 underutilized Papilionoideae crops provide insights into root nodulation and disease resistanc.</title>
        <authorList>
            <person name="Yuan L."/>
        </authorList>
    </citation>
    <scope>NUCLEOTIDE SEQUENCE [LARGE SCALE GENOMIC DNA]</scope>
    <source>
        <strain evidence="2">ZHUSHIDOU_FW_LH</strain>
        <tissue evidence="2">Leaf</tissue>
    </source>
</reference>
<feature type="compositionally biased region" description="Low complexity" evidence="1">
    <location>
        <begin position="196"/>
        <end position="226"/>
    </location>
</feature>
<dbReference type="Proteomes" id="UP001372338">
    <property type="component" value="Unassembled WGS sequence"/>
</dbReference>
<comment type="caution">
    <text evidence="2">The sequence shown here is derived from an EMBL/GenBank/DDBJ whole genome shotgun (WGS) entry which is preliminary data.</text>
</comment>
<dbReference type="AlphaFoldDB" id="A0AAN9EJ28"/>
<feature type="compositionally biased region" description="Basic residues" evidence="1">
    <location>
        <begin position="186"/>
        <end position="195"/>
    </location>
</feature>
<evidence type="ECO:0000313" key="3">
    <source>
        <dbReference type="Proteomes" id="UP001372338"/>
    </source>
</evidence>
<accession>A0AAN9EJ28</accession>
<evidence type="ECO:0000256" key="1">
    <source>
        <dbReference type="SAM" id="MobiDB-lite"/>
    </source>
</evidence>
<gene>
    <name evidence="2" type="ORF">RIF29_24046</name>
</gene>
<feature type="region of interest" description="Disordered" evidence="1">
    <location>
        <begin position="174"/>
        <end position="237"/>
    </location>
</feature>
<keyword evidence="3" id="KW-1185">Reference proteome</keyword>
<proteinExistence type="predicted"/>
<protein>
    <submittedName>
        <fullName evidence="2">Uncharacterized protein</fullName>
    </submittedName>
</protein>
<dbReference type="EMBL" id="JAYWIO010000005">
    <property type="protein sequence ID" value="KAK7258467.1"/>
    <property type="molecule type" value="Genomic_DNA"/>
</dbReference>
<name>A0AAN9EJ28_CROPI</name>
<sequence length="237" mass="25495">MLTTPFGVITLGDDCQFGGGPRYGGWFGGRCGRGGGFGGGQGEGLGGSLGGGVGLMEGLVMERKVVLVVGQVMVNNSKLREIFALHLWGSKCTGALVELTYYYRKLSSGHRRDLGLVTSSSLPAPPLPLLVAPLLPWLLKEARESEIELEAGCEPIEIISWIYAIVDTIERKHTSSAPALPVTPHRQVRLGHARRSQSSSRKQQQQQQQSDREGAASAKARSPAAPIITLRRSSRRP</sequence>
<evidence type="ECO:0000313" key="2">
    <source>
        <dbReference type="EMBL" id="KAK7258467.1"/>
    </source>
</evidence>
<organism evidence="2 3">
    <name type="scientific">Crotalaria pallida</name>
    <name type="common">Smooth rattlebox</name>
    <name type="synonym">Crotalaria striata</name>
    <dbReference type="NCBI Taxonomy" id="3830"/>
    <lineage>
        <taxon>Eukaryota</taxon>
        <taxon>Viridiplantae</taxon>
        <taxon>Streptophyta</taxon>
        <taxon>Embryophyta</taxon>
        <taxon>Tracheophyta</taxon>
        <taxon>Spermatophyta</taxon>
        <taxon>Magnoliopsida</taxon>
        <taxon>eudicotyledons</taxon>
        <taxon>Gunneridae</taxon>
        <taxon>Pentapetalae</taxon>
        <taxon>rosids</taxon>
        <taxon>fabids</taxon>
        <taxon>Fabales</taxon>
        <taxon>Fabaceae</taxon>
        <taxon>Papilionoideae</taxon>
        <taxon>50 kb inversion clade</taxon>
        <taxon>genistoids sensu lato</taxon>
        <taxon>core genistoids</taxon>
        <taxon>Crotalarieae</taxon>
        <taxon>Crotalaria</taxon>
    </lineage>
</organism>